<dbReference type="InterPro" id="IPR050556">
    <property type="entry name" value="Type_II_TA_system_RNase"/>
</dbReference>
<keyword evidence="4" id="KW-0479">Metal-binding</keyword>
<accession>A0ABV7KWW8</accession>
<sequence length="130" mass="14175">MLDTNTVSHLIRQHPRVTGRVTALSPQAMCISAITEAELHFGLARHGGARMLRDLVTAFLRTVESLVWNSSAAQVYGSLRARLQRSGEPLASLDMLIAAHASATGCVLVTNDKAFRRVPDLQVEDWTLPA</sequence>
<keyword evidence="2" id="KW-1277">Toxin-antitoxin system</keyword>
<reference evidence="10" key="1">
    <citation type="journal article" date="2019" name="Int. J. Syst. Evol. Microbiol.">
        <title>The Global Catalogue of Microorganisms (GCM) 10K type strain sequencing project: providing services to taxonomists for standard genome sequencing and annotation.</title>
        <authorList>
            <consortium name="The Broad Institute Genomics Platform"/>
            <consortium name="The Broad Institute Genome Sequencing Center for Infectious Disease"/>
            <person name="Wu L."/>
            <person name="Ma J."/>
        </authorList>
    </citation>
    <scope>NUCLEOTIDE SEQUENCE [LARGE SCALE GENOMIC DNA]</scope>
    <source>
        <strain evidence="10">KCTC 42964</strain>
    </source>
</reference>
<comment type="similarity">
    <text evidence="7">Belongs to the PINc/VapC protein family.</text>
</comment>
<dbReference type="Pfam" id="PF01850">
    <property type="entry name" value="PIN"/>
    <property type="match status" value="1"/>
</dbReference>
<evidence type="ECO:0000256" key="7">
    <source>
        <dbReference type="ARBA" id="ARBA00038093"/>
    </source>
</evidence>
<evidence type="ECO:0000256" key="1">
    <source>
        <dbReference type="ARBA" id="ARBA00001946"/>
    </source>
</evidence>
<organism evidence="9 10">
    <name type="scientific">Marinibaculum pumilum</name>
    <dbReference type="NCBI Taxonomy" id="1766165"/>
    <lineage>
        <taxon>Bacteria</taxon>
        <taxon>Pseudomonadati</taxon>
        <taxon>Pseudomonadota</taxon>
        <taxon>Alphaproteobacteria</taxon>
        <taxon>Rhodospirillales</taxon>
        <taxon>Rhodospirillaceae</taxon>
        <taxon>Marinibaculum</taxon>
    </lineage>
</organism>
<dbReference type="Proteomes" id="UP001595528">
    <property type="component" value="Unassembled WGS sequence"/>
</dbReference>
<dbReference type="CDD" id="cd18740">
    <property type="entry name" value="PIN_VapC4-5_FitB-like"/>
    <property type="match status" value="1"/>
</dbReference>
<evidence type="ECO:0000313" key="10">
    <source>
        <dbReference type="Proteomes" id="UP001595528"/>
    </source>
</evidence>
<evidence type="ECO:0000256" key="5">
    <source>
        <dbReference type="ARBA" id="ARBA00022801"/>
    </source>
</evidence>
<name>A0ABV7KWW8_9PROT</name>
<comment type="cofactor">
    <cofactor evidence="1">
        <name>Mg(2+)</name>
        <dbReference type="ChEBI" id="CHEBI:18420"/>
    </cofactor>
</comment>
<protein>
    <submittedName>
        <fullName evidence="9">Type II toxin-antitoxin system VapC family toxin</fullName>
    </submittedName>
</protein>
<keyword evidence="5" id="KW-0378">Hydrolase</keyword>
<keyword evidence="10" id="KW-1185">Reference proteome</keyword>
<dbReference type="PANTHER" id="PTHR33653">
    <property type="entry name" value="RIBONUCLEASE VAPC2"/>
    <property type="match status" value="1"/>
</dbReference>
<proteinExistence type="inferred from homology"/>
<dbReference type="InterPro" id="IPR002716">
    <property type="entry name" value="PIN_dom"/>
</dbReference>
<evidence type="ECO:0000256" key="6">
    <source>
        <dbReference type="ARBA" id="ARBA00022842"/>
    </source>
</evidence>
<evidence type="ECO:0000259" key="8">
    <source>
        <dbReference type="Pfam" id="PF01850"/>
    </source>
</evidence>
<comment type="caution">
    <text evidence="9">The sequence shown here is derived from an EMBL/GenBank/DDBJ whole genome shotgun (WGS) entry which is preliminary data.</text>
</comment>
<keyword evidence="6" id="KW-0460">Magnesium</keyword>
<dbReference type="EMBL" id="JBHRTR010000017">
    <property type="protein sequence ID" value="MFC3226834.1"/>
    <property type="molecule type" value="Genomic_DNA"/>
</dbReference>
<dbReference type="RefSeq" id="WP_379898974.1">
    <property type="nucleotide sequence ID" value="NZ_JBHRTR010000017.1"/>
</dbReference>
<evidence type="ECO:0000256" key="4">
    <source>
        <dbReference type="ARBA" id="ARBA00022723"/>
    </source>
</evidence>
<dbReference type="InterPro" id="IPR029060">
    <property type="entry name" value="PIN-like_dom_sf"/>
</dbReference>
<feature type="domain" description="PIN" evidence="8">
    <location>
        <begin position="1"/>
        <end position="120"/>
    </location>
</feature>
<keyword evidence="3" id="KW-0540">Nuclease</keyword>
<dbReference type="SUPFAM" id="SSF88723">
    <property type="entry name" value="PIN domain-like"/>
    <property type="match status" value="1"/>
</dbReference>
<dbReference type="Gene3D" id="3.40.50.1010">
    <property type="entry name" value="5'-nuclease"/>
    <property type="match status" value="1"/>
</dbReference>
<dbReference type="PANTHER" id="PTHR33653:SF1">
    <property type="entry name" value="RIBONUCLEASE VAPC2"/>
    <property type="match status" value="1"/>
</dbReference>
<gene>
    <name evidence="9" type="ORF">ACFOGJ_06320</name>
</gene>
<evidence type="ECO:0000313" key="9">
    <source>
        <dbReference type="EMBL" id="MFC3226834.1"/>
    </source>
</evidence>
<evidence type="ECO:0000256" key="2">
    <source>
        <dbReference type="ARBA" id="ARBA00022649"/>
    </source>
</evidence>
<evidence type="ECO:0000256" key="3">
    <source>
        <dbReference type="ARBA" id="ARBA00022722"/>
    </source>
</evidence>